<dbReference type="Proteomes" id="UP000823914">
    <property type="component" value="Unassembled WGS sequence"/>
</dbReference>
<reference evidence="1" key="1">
    <citation type="journal article" date="2021" name="PeerJ">
        <title>Extensive microbial diversity within the chicken gut microbiome revealed by metagenomics and culture.</title>
        <authorList>
            <person name="Gilroy R."/>
            <person name="Ravi A."/>
            <person name="Getino M."/>
            <person name="Pursley I."/>
            <person name="Horton D.L."/>
            <person name="Alikhan N.F."/>
            <person name="Baker D."/>
            <person name="Gharbi K."/>
            <person name="Hall N."/>
            <person name="Watson M."/>
            <person name="Adriaenssens E.M."/>
            <person name="Foster-Nyarko E."/>
            <person name="Jarju S."/>
            <person name="Secka A."/>
            <person name="Antonio M."/>
            <person name="Oren A."/>
            <person name="Chaudhuri R.R."/>
            <person name="La Ragione R."/>
            <person name="Hildebrand F."/>
            <person name="Pallen M.J."/>
        </authorList>
    </citation>
    <scope>NUCLEOTIDE SEQUENCE</scope>
    <source>
        <strain evidence="1">Gambia15-2214</strain>
    </source>
</reference>
<accession>A0A9E2L3I3</accession>
<protein>
    <submittedName>
        <fullName evidence="1">V-type ATP synthase subunit E</fullName>
    </submittedName>
</protein>
<evidence type="ECO:0000313" key="1">
    <source>
        <dbReference type="EMBL" id="MBU3851049.1"/>
    </source>
</evidence>
<comment type="caution">
    <text evidence="1">The sequence shown here is derived from an EMBL/GenBank/DDBJ whole genome shotgun (WGS) entry which is preliminary data.</text>
</comment>
<proteinExistence type="predicted"/>
<evidence type="ECO:0000313" key="2">
    <source>
        <dbReference type="Proteomes" id="UP000823914"/>
    </source>
</evidence>
<name>A0A9E2L3I3_9SPIR</name>
<sequence length="83" mass="8698">SVLVPAKDAEDLAVSLRASLKDEMAKGLEVKADKSLATGFRIGIKDGAAYYDFSAESVAELFSAYLNPKTAAIMKEAAASIGE</sequence>
<dbReference type="EMBL" id="JAHLFV010000246">
    <property type="protein sequence ID" value="MBU3851049.1"/>
    <property type="molecule type" value="Genomic_DNA"/>
</dbReference>
<organism evidence="1 2">
    <name type="scientific">Candidatus Treponema excrementipullorum</name>
    <dbReference type="NCBI Taxonomy" id="2838768"/>
    <lineage>
        <taxon>Bacteria</taxon>
        <taxon>Pseudomonadati</taxon>
        <taxon>Spirochaetota</taxon>
        <taxon>Spirochaetia</taxon>
        <taxon>Spirochaetales</taxon>
        <taxon>Treponemataceae</taxon>
        <taxon>Treponema</taxon>
    </lineage>
</organism>
<gene>
    <name evidence="1" type="ORF">IAA16_10815</name>
</gene>
<reference evidence="1" key="2">
    <citation type="submission" date="2021-04" db="EMBL/GenBank/DDBJ databases">
        <authorList>
            <person name="Gilroy R."/>
        </authorList>
    </citation>
    <scope>NUCLEOTIDE SEQUENCE</scope>
    <source>
        <strain evidence="1">Gambia15-2214</strain>
    </source>
</reference>
<feature type="non-terminal residue" evidence="1">
    <location>
        <position position="1"/>
    </location>
</feature>
<dbReference type="AlphaFoldDB" id="A0A9E2L3I3"/>